<dbReference type="RefSeq" id="WP_209595453.1">
    <property type="nucleotide sequence ID" value="NZ_JAGJCF010000011.1"/>
</dbReference>
<dbReference type="Proteomes" id="UP000678276">
    <property type="component" value="Unassembled WGS sequence"/>
</dbReference>
<dbReference type="Pfam" id="PF01755">
    <property type="entry name" value="Glyco_transf_25"/>
    <property type="match status" value="1"/>
</dbReference>
<evidence type="ECO:0000259" key="1">
    <source>
        <dbReference type="Pfam" id="PF01755"/>
    </source>
</evidence>
<name>A0ABS4BJL8_9HYPH</name>
<accession>A0ABS4BJL8</accession>
<gene>
    <name evidence="2" type="ORF">J6595_15375</name>
</gene>
<reference evidence="2 3" key="1">
    <citation type="submission" date="2021-04" db="EMBL/GenBank/DDBJ databases">
        <title>Whole genome sequence of Jiella sp. KSK16Y-1.</title>
        <authorList>
            <person name="Tuo L."/>
        </authorList>
    </citation>
    <scope>NUCLEOTIDE SEQUENCE [LARGE SCALE GENOMIC DNA]</scope>
    <source>
        <strain evidence="2 3">KSK16Y-1</strain>
    </source>
</reference>
<dbReference type="InterPro" id="IPR002654">
    <property type="entry name" value="Glyco_trans_25"/>
</dbReference>
<dbReference type="CDD" id="cd06532">
    <property type="entry name" value="Glyco_transf_25"/>
    <property type="match status" value="1"/>
</dbReference>
<feature type="domain" description="Glycosyl transferase family 25" evidence="1">
    <location>
        <begin position="3"/>
        <end position="174"/>
    </location>
</feature>
<proteinExistence type="predicted"/>
<organism evidence="2 3">
    <name type="scientific">Jiella mangrovi</name>
    <dbReference type="NCBI Taxonomy" id="2821407"/>
    <lineage>
        <taxon>Bacteria</taxon>
        <taxon>Pseudomonadati</taxon>
        <taxon>Pseudomonadota</taxon>
        <taxon>Alphaproteobacteria</taxon>
        <taxon>Hyphomicrobiales</taxon>
        <taxon>Aurantimonadaceae</taxon>
        <taxon>Jiella</taxon>
    </lineage>
</organism>
<comment type="caution">
    <text evidence="2">The sequence shown here is derived from an EMBL/GenBank/DDBJ whole genome shotgun (WGS) entry which is preliminary data.</text>
</comment>
<keyword evidence="3" id="KW-1185">Reference proteome</keyword>
<evidence type="ECO:0000313" key="2">
    <source>
        <dbReference type="EMBL" id="MBP0616967.1"/>
    </source>
</evidence>
<protein>
    <submittedName>
        <fullName evidence="2">Glycosyltransferase family 25 protein</fullName>
    </submittedName>
</protein>
<evidence type="ECO:0000313" key="3">
    <source>
        <dbReference type="Proteomes" id="UP000678276"/>
    </source>
</evidence>
<dbReference type="EMBL" id="JAGJCF010000011">
    <property type="protein sequence ID" value="MBP0616967.1"/>
    <property type="molecule type" value="Genomic_DNA"/>
</dbReference>
<sequence>MAMPQICFINLDRARERRALMEVQADTHGIALTRFAACEAEAIDEPAFRQLSTLWERPMTRPELAAFLSHRSLWEKAAQTPEGVIVLEDDTVFAAHFAEAAEAAAASGYDLVNLESFGRRKFFRKKRVETIGRLKLAAVLRDKAGAGAYFISQRGARLLLGRSQSHTAPADAFMFGVCKLRAAQIEPAATMQVHLLQARGLDVGMSTATSIQLPRKRLPITTGRLGYGGRRLATQVRLGMVQLRRLADAEFRPATFDEEAFRAVLPISRDALEAKLASYGVDVHKAS</sequence>